<keyword evidence="1" id="KW-1133">Transmembrane helix</keyword>
<accession>A0A9P8ZXM5</accession>
<sequence length="272" mass="27672">MPSVTNIGQESSPTGGCVPPSYTLSVPYLTDGDCPKSYFKACSSATSYDGRSADHIMCCPSVSGWNFNCAPATNVGAAPYGCLATFTTGAKITGSRTDLIVGTGQAETHTVGGDTGVNAWGIALLSTTPLTSSATITSAAATTSDAVVSVPSSAISTAPSTGSASTSTSSSASGLSTGASIGIGVGVGVGALSIIGLLAFCIIGRRRNVRQQQQQQKPMVQDSYDHNGVIHNGQYYYGGLEAASHGTKMQQPNERALQSEAPTHVDPYEMQG</sequence>
<dbReference type="Proteomes" id="UP000758603">
    <property type="component" value="Unassembled WGS sequence"/>
</dbReference>
<dbReference type="GeneID" id="70136176"/>
<dbReference type="EMBL" id="JAGPXC010000004">
    <property type="protein sequence ID" value="KAH6654154.1"/>
    <property type="molecule type" value="Genomic_DNA"/>
</dbReference>
<dbReference type="AlphaFoldDB" id="A0A9P8ZXM5"/>
<name>A0A9P8ZXM5_9PEZI</name>
<evidence type="ECO:0000313" key="2">
    <source>
        <dbReference type="EMBL" id="KAH6654154.1"/>
    </source>
</evidence>
<evidence type="ECO:0000313" key="3">
    <source>
        <dbReference type="Proteomes" id="UP000758603"/>
    </source>
</evidence>
<keyword evidence="1" id="KW-0812">Transmembrane</keyword>
<protein>
    <submittedName>
        <fullName evidence="2">Uncharacterized protein</fullName>
    </submittedName>
</protein>
<gene>
    <name evidence="2" type="ORF">BKA67DRAFT_658473</name>
</gene>
<dbReference type="OrthoDB" id="4848821at2759"/>
<organism evidence="2 3">
    <name type="scientific">Truncatella angustata</name>
    <dbReference type="NCBI Taxonomy" id="152316"/>
    <lineage>
        <taxon>Eukaryota</taxon>
        <taxon>Fungi</taxon>
        <taxon>Dikarya</taxon>
        <taxon>Ascomycota</taxon>
        <taxon>Pezizomycotina</taxon>
        <taxon>Sordariomycetes</taxon>
        <taxon>Xylariomycetidae</taxon>
        <taxon>Amphisphaeriales</taxon>
        <taxon>Sporocadaceae</taxon>
        <taxon>Truncatella</taxon>
    </lineage>
</organism>
<feature type="transmembrane region" description="Helical" evidence="1">
    <location>
        <begin position="181"/>
        <end position="203"/>
    </location>
</feature>
<proteinExistence type="predicted"/>
<keyword evidence="3" id="KW-1185">Reference proteome</keyword>
<dbReference type="RefSeq" id="XP_045958424.1">
    <property type="nucleotide sequence ID" value="XM_046107285.1"/>
</dbReference>
<evidence type="ECO:0000256" key="1">
    <source>
        <dbReference type="SAM" id="Phobius"/>
    </source>
</evidence>
<reference evidence="2" key="1">
    <citation type="journal article" date="2021" name="Nat. Commun.">
        <title>Genetic determinants of endophytism in the Arabidopsis root mycobiome.</title>
        <authorList>
            <person name="Mesny F."/>
            <person name="Miyauchi S."/>
            <person name="Thiergart T."/>
            <person name="Pickel B."/>
            <person name="Atanasova L."/>
            <person name="Karlsson M."/>
            <person name="Huettel B."/>
            <person name="Barry K.W."/>
            <person name="Haridas S."/>
            <person name="Chen C."/>
            <person name="Bauer D."/>
            <person name="Andreopoulos W."/>
            <person name="Pangilinan J."/>
            <person name="LaButti K."/>
            <person name="Riley R."/>
            <person name="Lipzen A."/>
            <person name="Clum A."/>
            <person name="Drula E."/>
            <person name="Henrissat B."/>
            <person name="Kohler A."/>
            <person name="Grigoriev I.V."/>
            <person name="Martin F.M."/>
            <person name="Hacquard S."/>
        </authorList>
    </citation>
    <scope>NUCLEOTIDE SEQUENCE</scope>
    <source>
        <strain evidence="2">MPI-SDFR-AT-0073</strain>
    </source>
</reference>
<comment type="caution">
    <text evidence="2">The sequence shown here is derived from an EMBL/GenBank/DDBJ whole genome shotgun (WGS) entry which is preliminary data.</text>
</comment>
<keyword evidence="1" id="KW-0472">Membrane</keyword>